<dbReference type="Pfam" id="PF00672">
    <property type="entry name" value="HAMP"/>
    <property type="match status" value="1"/>
</dbReference>
<dbReference type="PANTHER" id="PTHR32089:SF120">
    <property type="entry name" value="METHYL-ACCEPTING CHEMOTAXIS PROTEIN TLPQ"/>
    <property type="match status" value="1"/>
</dbReference>
<dbReference type="PRINTS" id="PR00260">
    <property type="entry name" value="CHEMTRNSDUCR"/>
</dbReference>
<dbReference type="GO" id="GO:0007165">
    <property type="term" value="P:signal transduction"/>
    <property type="evidence" value="ECO:0007669"/>
    <property type="project" value="UniProtKB-KW"/>
</dbReference>
<feature type="domain" description="HAMP" evidence="7">
    <location>
        <begin position="347"/>
        <end position="399"/>
    </location>
</feature>
<evidence type="ECO:0000313" key="9">
    <source>
        <dbReference type="Proteomes" id="UP000192923"/>
    </source>
</evidence>
<dbReference type="GO" id="GO:0006935">
    <property type="term" value="P:chemotaxis"/>
    <property type="evidence" value="ECO:0007669"/>
    <property type="project" value="InterPro"/>
</dbReference>
<dbReference type="RefSeq" id="WP_085214533.1">
    <property type="nucleotide sequence ID" value="NZ_FXAM01000001.1"/>
</dbReference>
<comment type="subcellular location">
    <subcellularLocation>
        <location evidence="1">Membrane</location>
    </subcellularLocation>
</comment>
<evidence type="ECO:0000256" key="5">
    <source>
        <dbReference type="SAM" id="Phobius"/>
    </source>
</evidence>
<reference evidence="8 9" key="1">
    <citation type="submission" date="2016-12" db="EMBL/GenBank/DDBJ databases">
        <authorList>
            <person name="Song W.-J."/>
            <person name="Kurnit D.M."/>
        </authorList>
    </citation>
    <scope>NUCLEOTIDE SEQUENCE [LARGE SCALE GENOMIC DNA]</scope>
    <source>
        <strain evidence="8 9">175</strain>
    </source>
</reference>
<evidence type="ECO:0000256" key="2">
    <source>
        <dbReference type="ARBA" id="ARBA00023224"/>
    </source>
</evidence>
<evidence type="ECO:0000256" key="3">
    <source>
        <dbReference type="ARBA" id="ARBA00029447"/>
    </source>
</evidence>
<dbReference type="InterPro" id="IPR004089">
    <property type="entry name" value="MCPsignal_dom"/>
</dbReference>
<keyword evidence="9" id="KW-1185">Reference proteome</keyword>
<dbReference type="SMART" id="SM00283">
    <property type="entry name" value="MA"/>
    <property type="match status" value="1"/>
</dbReference>
<evidence type="ECO:0000259" key="7">
    <source>
        <dbReference type="PROSITE" id="PS50885"/>
    </source>
</evidence>
<evidence type="ECO:0000313" key="8">
    <source>
        <dbReference type="EMBL" id="SMF95906.1"/>
    </source>
</evidence>
<dbReference type="STRING" id="1760988.SAMN02949497_3283"/>
<keyword evidence="5" id="KW-0812">Transmembrane</keyword>
<keyword evidence="2 4" id="KW-0807">Transducer</keyword>
<dbReference type="InterPro" id="IPR004090">
    <property type="entry name" value="Chemotax_Me-accpt_rcpt"/>
</dbReference>
<feature type="transmembrane region" description="Helical" evidence="5">
    <location>
        <begin position="22"/>
        <end position="40"/>
    </location>
</feature>
<keyword evidence="5" id="KW-0472">Membrane</keyword>
<dbReference type="GO" id="GO:0016020">
    <property type="term" value="C:membrane"/>
    <property type="evidence" value="ECO:0007669"/>
    <property type="project" value="UniProtKB-SubCell"/>
</dbReference>
<feature type="domain" description="Methyl-accepting transducer" evidence="6">
    <location>
        <begin position="404"/>
        <end position="640"/>
    </location>
</feature>
<evidence type="ECO:0000256" key="4">
    <source>
        <dbReference type="PROSITE-ProRule" id="PRU00284"/>
    </source>
</evidence>
<dbReference type="PROSITE" id="PS50111">
    <property type="entry name" value="CHEMOTAXIS_TRANSDUC_2"/>
    <property type="match status" value="1"/>
</dbReference>
<dbReference type="CDD" id="cd06225">
    <property type="entry name" value="HAMP"/>
    <property type="match status" value="1"/>
</dbReference>
<name>A0A1Y6D016_9GAMM</name>
<dbReference type="PROSITE" id="PS50885">
    <property type="entry name" value="HAMP"/>
    <property type="match status" value="1"/>
</dbReference>
<feature type="transmembrane region" description="Helical" evidence="5">
    <location>
        <begin position="326"/>
        <end position="346"/>
    </location>
</feature>
<dbReference type="Gene3D" id="1.10.287.950">
    <property type="entry name" value="Methyl-accepting chemotaxis protein"/>
    <property type="match status" value="1"/>
</dbReference>
<protein>
    <submittedName>
        <fullName evidence="8">Methyl-accepting chemotaxis protein WspA</fullName>
    </submittedName>
</protein>
<dbReference type="EMBL" id="FXAM01000001">
    <property type="protein sequence ID" value="SMF95906.1"/>
    <property type="molecule type" value="Genomic_DNA"/>
</dbReference>
<evidence type="ECO:0000256" key="1">
    <source>
        <dbReference type="ARBA" id="ARBA00004370"/>
    </source>
</evidence>
<sequence>MKPIDWLSALRSRIGLSLARRLVFWFMLLLLVPALLSVYINDRLTRRLLREKVQEQMSVIVTAKADGIEDYAYERTRAAGVFGRLKRLAVATVAMRKAIKGSPEWAAAEADVRSLLYYFTPNLGFSEVVLVDPRGIVLMQTQTNLALGDNLLYGPQRDTPMANVLRRTMTLLDTDISDFALYPGIETPLGFMAAPVYDQEGRVVGFLVLQLNTTEVFEAFADYSGLGKNGYVVVGALEDTGDLARIVAPIRHRPDAAFSLSVKLGVENGQGIQLAVLGGQGSGELISIEGRRVLAAWTYIPSFRWGIVVQQDIEEALEMLEEQTKAMVTLLTLILIPVVLLALWVARSISWPIQMAVATAERVAEGDLSVALDTKREDETGKLLNALGRMVSYLNSLIGQVRKSTIDLVSATNTLSAMTRAQGDEAAGLGATTLQIAAAAKEISATSEELVNTMAGVTQGAGHARDLADSGQSALGDMEQAMHHLAGATQSIAGRFGVINDKANSIGSITTTITKIADQTNLLSLNASIEAEKAGEYGLGFAVLAREIRRLADQTAVATLDIEHMVREMHDAVGSGVMEMDKFNEQVQTSVAETRRIGQRFSQIIQEVQALMPRFEAVHEGMRSQSAGARQIRDAMVSLTESARISAQALEETNAATQRLEGAIGELRKEIAIFKLR</sequence>
<dbReference type="SMART" id="SM00304">
    <property type="entry name" value="HAMP"/>
    <property type="match status" value="1"/>
</dbReference>
<dbReference type="InterPro" id="IPR003660">
    <property type="entry name" value="HAMP_dom"/>
</dbReference>
<organism evidence="8 9">
    <name type="scientific">Methylomagnum ishizawai</name>
    <dbReference type="NCBI Taxonomy" id="1760988"/>
    <lineage>
        <taxon>Bacteria</taxon>
        <taxon>Pseudomonadati</taxon>
        <taxon>Pseudomonadota</taxon>
        <taxon>Gammaproteobacteria</taxon>
        <taxon>Methylococcales</taxon>
        <taxon>Methylococcaceae</taxon>
        <taxon>Methylomagnum</taxon>
    </lineage>
</organism>
<dbReference type="CDD" id="cd18774">
    <property type="entry name" value="PDC2_HK_sensor"/>
    <property type="match status" value="1"/>
</dbReference>
<dbReference type="Gene3D" id="6.10.340.10">
    <property type="match status" value="1"/>
</dbReference>
<dbReference type="GO" id="GO:0004888">
    <property type="term" value="F:transmembrane signaling receptor activity"/>
    <property type="evidence" value="ECO:0007669"/>
    <property type="project" value="InterPro"/>
</dbReference>
<dbReference type="PANTHER" id="PTHR32089">
    <property type="entry name" value="METHYL-ACCEPTING CHEMOTAXIS PROTEIN MCPB"/>
    <property type="match status" value="1"/>
</dbReference>
<proteinExistence type="inferred from homology"/>
<dbReference type="Proteomes" id="UP000192923">
    <property type="component" value="Unassembled WGS sequence"/>
</dbReference>
<evidence type="ECO:0000259" key="6">
    <source>
        <dbReference type="PROSITE" id="PS50111"/>
    </source>
</evidence>
<dbReference type="SUPFAM" id="SSF58104">
    <property type="entry name" value="Methyl-accepting chemotaxis protein (MCP) signaling domain"/>
    <property type="match status" value="1"/>
</dbReference>
<dbReference type="Pfam" id="PF00015">
    <property type="entry name" value="MCPsignal"/>
    <property type="match status" value="1"/>
</dbReference>
<keyword evidence="5" id="KW-1133">Transmembrane helix</keyword>
<accession>A0A1Y6D016</accession>
<gene>
    <name evidence="8" type="ORF">SAMN02949497_3283</name>
</gene>
<dbReference type="AlphaFoldDB" id="A0A1Y6D016"/>
<comment type="similarity">
    <text evidence="3">Belongs to the methyl-accepting chemotaxis (MCP) protein family.</text>
</comment>